<dbReference type="PANTHER" id="PTHR34461:SF4">
    <property type="entry name" value="OS01G0101800 PROTEIN"/>
    <property type="match status" value="1"/>
</dbReference>
<feature type="region of interest" description="Disordered" evidence="2">
    <location>
        <begin position="604"/>
        <end position="731"/>
    </location>
</feature>
<feature type="region of interest" description="Disordered" evidence="2">
    <location>
        <begin position="276"/>
        <end position="299"/>
    </location>
</feature>
<evidence type="ECO:0000313" key="4">
    <source>
        <dbReference type="Proteomes" id="UP000237000"/>
    </source>
</evidence>
<dbReference type="PANTHER" id="PTHR34461">
    <property type="entry name" value="EXPRESSED PROTEIN"/>
    <property type="match status" value="1"/>
</dbReference>
<gene>
    <name evidence="3" type="ORF">TorRG33x02_086560</name>
</gene>
<feature type="compositionally biased region" description="Polar residues" evidence="2">
    <location>
        <begin position="709"/>
        <end position="720"/>
    </location>
</feature>
<reference evidence="4" key="1">
    <citation type="submission" date="2016-06" db="EMBL/GenBank/DDBJ databases">
        <title>Parallel loss of symbiosis genes in relatives of nitrogen-fixing non-legume Parasponia.</title>
        <authorList>
            <person name="Van Velzen R."/>
            <person name="Holmer R."/>
            <person name="Bu F."/>
            <person name="Rutten L."/>
            <person name="Van Zeijl A."/>
            <person name="Liu W."/>
            <person name="Santuari L."/>
            <person name="Cao Q."/>
            <person name="Sharma T."/>
            <person name="Shen D."/>
            <person name="Roswanjaya Y."/>
            <person name="Wardhani T."/>
            <person name="Kalhor M.S."/>
            <person name="Jansen J."/>
            <person name="Van den Hoogen J."/>
            <person name="Gungor B."/>
            <person name="Hartog M."/>
            <person name="Hontelez J."/>
            <person name="Verver J."/>
            <person name="Yang W.-C."/>
            <person name="Schijlen E."/>
            <person name="Repin R."/>
            <person name="Schilthuizen M."/>
            <person name="Schranz E."/>
            <person name="Heidstra R."/>
            <person name="Miyata K."/>
            <person name="Fedorova E."/>
            <person name="Kohlen W."/>
            <person name="Bisseling T."/>
            <person name="Smit S."/>
            <person name="Geurts R."/>
        </authorList>
    </citation>
    <scope>NUCLEOTIDE SEQUENCE [LARGE SCALE GENOMIC DNA]</scope>
    <source>
        <strain evidence="4">cv. RG33-2</strain>
    </source>
</reference>
<dbReference type="STRING" id="63057.A0A2P5FCJ2"/>
<feature type="compositionally biased region" description="Basic and acidic residues" evidence="2">
    <location>
        <begin position="286"/>
        <end position="299"/>
    </location>
</feature>
<dbReference type="Proteomes" id="UP000237000">
    <property type="component" value="Unassembled WGS sequence"/>
</dbReference>
<dbReference type="InParanoid" id="A0A2P5FCJ2"/>
<accession>A0A2P5FCJ2</accession>
<keyword evidence="1" id="KW-0175">Coiled coil</keyword>
<feature type="coiled-coil region" evidence="1">
    <location>
        <begin position="838"/>
        <end position="872"/>
    </location>
</feature>
<proteinExistence type="predicted"/>
<dbReference type="AlphaFoldDB" id="A0A2P5FCJ2"/>
<dbReference type="EMBL" id="JXTC01000044">
    <property type="protein sequence ID" value="PON95510.1"/>
    <property type="molecule type" value="Genomic_DNA"/>
</dbReference>
<evidence type="ECO:0000313" key="3">
    <source>
        <dbReference type="EMBL" id="PON95510.1"/>
    </source>
</evidence>
<sequence length="959" mass="105781">MDANPVSEKRKRLFSSLIHTTIGIFTGSNGSDGHGAIHLDSTCTRSPEAILRLPESPRKRPRPRFPDPAVPGKDVLLNDVVKDLRSRRVFSPSSELSKEIIGRKLGAEFGCDESEDDAKAAKKEGLESGFSCQNGNIDEKKATKSEQNGEVDQGFECEAQKFKNGSRGSEMIEGLTEEPVRTAPPDAKTSADSGVGEKFGNGVEGFLEKPSNGSSQSIESYSKTKVFLKRCSRRKVFRTPGSVSYRRMLPYLMDISKEKSCELEINQRPKLKKGLEVKKPQAAKASESEEASKDNVEKGRVSMECLQNGDSEQMTALDCATESFNSHKLNLASSENVTESPSPSMAEAEKSWTKSLGNGHIQNFEVWLPNEDQKLTNFERQIPIVVEDLQGEKDNLIHISCDDGKLVDNLDNVDSGEIDSIFPCKVQDGDLSNTSLSSTPDGFNSGKDNELGQCSEDSRQPGCEGMKGLDVMRPPKDQKLNPLNDQRGGDDCEVVKQVNYPNEESIQMTPPDAEIFGNQEVEGNSIDREDCVLRNKDQYLGKLSDGINHIHAILDYNTRHNSSSKCKAVLKPRSQLKLFRSPGSFSYRRLLPYLMDIAKDNSDASVNGHGAKPERDLEQPSPCTSNNRGIPLDKSNGFGFKENQKEDSAALPPTVLTAVNDSSNHEPNLISPEPNSEIKTCHSQKEESDSLQVNEIVSDVPSELETSHDLLSSTQDSELGTSHDLVRSPQDTGPVVSLFSSNCESSSRDELEISNSNHLCVETEGNLQRLAMESSDVVKSVEADSYCYTPSQHGVLVSSEIPAVGLKKGILKRNPRGCRGLCTCLNCASFRLHAERAFEFSRNQMEDAQEVVSELIKELSFLRNVLEKSTEDADDRIVVQASQVKQACRKASEAEELAKNRISEMNYDLNIHCRITGLERPRVRFAIGVKGNVIPKANFPSEQVSMHEEDGQTELHFAH</sequence>
<feature type="region of interest" description="Disordered" evidence="2">
    <location>
        <begin position="438"/>
        <end position="490"/>
    </location>
</feature>
<evidence type="ECO:0000256" key="2">
    <source>
        <dbReference type="SAM" id="MobiDB-lite"/>
    </source>
</evidence>
<feature type="compositionally biased region" description="Basic and acidic residues" evidence="2">
    <location>
        <begin position="679"/>
        <end position="688"/>
    </location>
</feature>
<comment type="caution">
    <text evidence="3">The sequence shown here is derived from an EMBL/GenBank/DDBJ whole genome shotgun (WGS) entry which is preliminary data.</text>
</comment>
<keyword evidence="4" id="KW-1185">Reference proteome</keyword>
<evidence type="ECO:0000256" key="1">
    <source>
        <dbReference type="SAM" id="Coils"/>
    </source>
</evidence>
<protein>
    <submittedName>
        <fullName evidence="3">Uncharacterized protein</fullName>
    </submittedName>
</protein>
<feature type="compositionally biased region" description="Polar residues" evidence="2">
    <location>
        <begin position="657"/>
        <end position="666"/>
    </location>
</feature>
<name>A0A2P5FCJ2_TREOI</name>
<dbReference type="OrthoDB" id="766405at2759"/>
<organism evidence="3 4">
    <name type="scientific">Trema orientale</name>
    <name type="common">Charcoal tree</name>
    <name type="synonym">Celtis orientalis</name>
    <dbReference type="NCBI Taxonomy" id="63057"/>
    <lineage>
        <taxon>Eukaryota</taxon>
        <taxon>Viridiplantae</taxon>
        <taxon>Streptophyta</taxon>
        <taxon>Embryophyta</taxon>
        <taxon>Tracheophyta</taxon>
        <taxon>Spermatophyta</taxon>
        <taxon>Magnoliopsida</taxon>
        <taxon>eudicotyledons</taxon>
        <taxon>Gunneridae</taxon>
        <taxon>Pentapetalae</taxon>
        <taxon>rosids</taxon>
        <taxon>fabids</taxon>
        <taxon>Rosales</taxon>
        <taxon>Cannabaceae</taxon>
        <taxon>Trema</taxon>
    </lineage>
</organism>